<dbReference type="AlphaFoldDB" id="A0A7H1NP84"/>
<gene>
    <name evidence="1" type="ORF">JGUZn3_03370</name>
</gene>
<dbReference type="Proteomes" id="UP000516349">
    <property type="component" value="Chromosome"/>
</dbReference>
<keyword evidence="2" id="KW-1185">Reference proteome</keyword>
<protein>
    <submittedName>
        <fullName evidence="1">Uncharacterized protein</fullName>
    </submittedName>
</protein>
<proteinExistence type="predicted"/>
<accession>A0A7H1NP84</accession>
<dbReference type="EMBL" id="CP060244">
    <property type="protein sequence ID" value="QNT77594.1"/>
    <property type="molecule type" value="Genomic_DNA"/>
</dbReference>
<organism evidence="1 2">
    <name type="scientific">Entomobacter blattae</name>
    <dbReference type="NCBI Taxonomy" id="2762277"/>
    <lineage>
        <taxon>Bacteria</taxon>
        <taxon>Pseudomonadati</taxon>
        <taxon>Pseudomonadota</taxon>
        <taxon>Alphaproteobacteria</taxon>
        <taxon>Acetobacterales</taxon>
        <taxon>Acetobacteraceae</taxon>
        <taxon>Entomobacter</taxon>
    </lineage>
</organism>
<name>A0A7H1NP84_9PROT</name>
<evidence type="ECO:0000313" key="1">
    <source>
        <dbReference type="EMBL" id="QNT77594.1"/>
    </source>
</evidence>
<reference evidence="1 2" key="1">
    <citation type="submission" date="2020-08" db="EMBL/GenBank/DDBJ databases">
        <title>Complete genome sequence of Entomobacter blattae G55GP.</title>
        <authorList>
            <person name="Poehlein A."/>
            <person name="Guzman J."/>
            <person name="Daniel R."/>
            <person name="Vilcinskas A."/>
        </authorList>
    </citation>
    <scope>NUCLEOTIDE SEQUENCE [LARGE SCALE GENOMIC DNA]</scope>
    <source>
        <strain evidence="1 2">G55GP</strain>
    </source>
</reference>
<sequence>MDIYVEGMGIQSLNPQLVAVSRILFKKNHNGYLSCQREDFLYIQTIFEKLQKWNDLIVICDENEQSNFYWHYRKDTVAFFMQIGFSEKLHEELDYHIRFLSSFLDNQKWSH</sequence>
<dbReference type="RefSeq" id="WP_203414035.1">
    <property type="nucleotide sequence ID" value="NZ_CP060244.1"/>
</dbReference>
<dbReference type="KEGG" id="ebla:JGUZn3_03370"/>
<evidence type="ECO:0000313" key="2">
    <source>
        <dbReference type="Proteomes" id="UP000516349"/>
    </source>
</evidence>